<comment type="caution">
    <text evidence="1">The sequence shown here is derived from an EMBL/GenBank/DDBJ whole genome shotgun (WGS) entry which is preliminary data.</text>
</comment>
<proteinExistence type="predicted"/>
<reference evidence="1" key="1">
    <citation type="journal article" date="2023" name="Science">
        <title>Genome structures resolve the early diversification of teleost fishes.</title>
        <authorList>
            <person name="Parey E."/>
            <person name="Louis A."/>
            <person name="Montfort J."/>
            <person name="Bouchez O."/>
            <person name="Roques C."/>
            <person name="Iampietro C."/>
            <person name="Lluch J."/>
            <person name="Castinel A."/>
            <person name="Donnadieu C."/>
            <person name="Desvignes T."/>
            <person name="Floi Bucao C."/>
            <person name="Jouanno E."/>
            <person name="Wen M."/>
            <person name="Mejri S."/>
            <person name="Dirks R."/>
            <person name="Jansen H."/>
            <person name="Henkel C."/>
            <person name="Chen W.J."/>
            <person name="Zahm M."/>
            <person name="Cabau C."/>
            <person name="Klopp C."/>
            <person name="Thompson A.W."/>
            <person name="Robinson-Rechavi M."/>
            <person name="Braasch I."/>
            <person name="Lecointre G."/>
            <person name="Bobe J."/>
            <person name="Postlethwait J.H."/>
            <person name="Berthelot C."/>
            <person name="Roest Crollius H."/>
            <person name="Guiguen Y."/>
        </authorList>
    </citation>
    <scope>NUCLEOTIDE SEQUENCE</scope>
    <source>
        <strain evidence="1">NC1722</strain>
    </source>
</reference>
<accession>A0AAD7RWJ1</accession>
<organism evidence="1 2">
    <name type="scientific">Aldrovandia affinis</name>
    <dbReference type="NCBI Taxonomy" id="143900"/>
    <lineage>
        <taxon>Eukaryota</taxon>
        <taxon>Metazoa</taxon>
        <taxon>Chordata</taxon>
        <taxon>Craniata</taxon>
        <taxon>Vertebrata</taxon>
        <taxon>Euteleostomi</taxon>
        <taxon>Actinopterygii</taxon>
        <taxon>Neopterygii</taxon>
        <taxon>Teleostei</taxon>
        <taxon>Notacanthiformes</taxon>
        <taxon>Halosauridae</taxon>
        <taxon>Aldrovandia</taxon>
    </lineage>
</organism>
<keyword evidence="2" id="KW-1185">Reference proteome</keyword>
<protein>
    <submittedName>
        <fullName evidence="1">Uncharacterized protein</fullName>
    </submittedName>
</protein>
<evidence type="ECO:0000313" key="2">
    <source>
        <dbReference type="Proteomes" id="UP001221898"/>
    </source>
</evidence>
<evidence type="ECO:0000313" key="1">
    <source>
        <dbReference type="EMBL" id="KAJ8391567.1"/>
    </source>
</evidence>
<dbReference type="EMBL" id="JAINUG010000155">
    <property type="protein sequence ID" value="KAJ8391567.1"/>
    <property type="molecule type" value="Genomic_DNA"/>
</dbReference>
<dbReference type="AlphaFoldDB" id="A0AAD7RWJ1"/>
<name>A0AAD7RWJ1_9TELE</name>
<sequence length="68" mass="7564">MALLQFLDLTTHGGEISGRHYKALQKVLHRGSLYIRQPSFEGGERPAESRPCYEVGTCVLPAFDSQLS</sequence>
<dbReference type="Proteomes" id="UP001221898">
    <property type="component" value="Unassembled WGS sequence"/>
</dbReference>
<gene>
    <name evidence="1" type="ORF">AAFF_G00087080</name>
</gene>